<protein>
    <recommendedName>
        <fullName evidence="2">Fimbrial adhesin MrpH C-terminal domain-containing protein</fullName>
    </recommendedName>
</protein>
<evidence type="ECO:0000259" key="2">
    <source>
        <dbReference type="Pfam" id="PF24223"/>
    </source>
</evidence>
<dbReference type="GO" id="GO:0007155">
    <property type="term" value="P:cell adhesion"/>
    <property type="evidence" value="ECO:0007669"/>
    <property type="project" value="InterPro"/>
</dbReference>
<dbReference type="InterPro" id="IPR036937">
    <property type="entry name" value="Adhesion_dom_fimbrial_sf"/>
</dbReference>
<dbReference type="RefSeq" id="WP_181474089.1">
    <property type="nucleotide sequence ID" value="NZ_CP056159.1"/>
</dbReference>
<dbReference type="Proteomes" id="UP000512115">
    <property type="component" value="Chromosome"/>
</dbReference>
<dbReference type="Pfam" id="PF24223">
    <property type="entry name" value="MrpH_C"/>
    <property type="match status" value="1"/>
</dbReference>
<dbReference type="GO" id="GO:0009289">
    <property type="term" value="C:pilus"/>
    <property type="evidence" value="ECO:0007669"/>
    <property type="project" value="InterPro"/>
</dbReference>
<keyword evidence="1" id="KW-0732">Signal</keyword>
<evidence type="ECO:0000256" key="1">
    <source>
        <dbReference type="SAM" id="SignalP"/>
    </source>
</evidence>
<dbReference type="AlphaFoldDB" id="A0A7H9KAB6"/>
<sequence>MFLFFLCFFALVFSGSSYATMFGYLGESNLSGVMEGSVSIPPFVKQGDIVTIQAKTKSFTYGARWTLSQKYNTCDSPNEYPKVFEVVEWPREIKSSNAVLTLVSPDSGFGISSRASILQCHTYIRENAPWEPAWEVTGTGNAYQAQYRVSRITASKTDNVKVSLLVGSGRSELSEGEIVNEMKKYKSAFGSIMLDIPVAVRKWCSANVTDGKELVLSHGVLTPSEVEGNRRSQSVSLRCEGSDGEFNLSWGNGENVNTTRKIDLKQGVESSLSINGADELGKVKVLADTDKSITITSVLKAKTNMMAGTFSGGDVLVIAIP</sequence>
<accession>A0A7H9KAB6</accession>
<dbReference type="InterPro" id="IPR057010">
    <property type="entry name" value="MrpH_C"/>
</dbReference>
<dbReference type="EMBL" id="CP056159">
    <property type="protein sequence ID" value="QLV01817.1"/>
    <property type="molecule type" value="Genomic_DNA"/>
</dbReference>
<dbReference type="Gene3D" id="2.60.40.1090">
    <property type="entry name" value="Fimbrial-type adhesion domain"/>
    <property type="match status" value="1"/>
</dbReference>
<organism evidence="3 4">
    <name type="scientific">Escherichia marmotae</name>
    <dbReference type="NCBI Taxonomy" id="1499973"/>
    <lineage>
        <taxon>Bacteria</taxon>
        <taxon>Pseudomonadati</taxon>
        <taxon>Pseudomonadota</taxon>
        <taxon>Gammaproteobacteria</taxon>
        <taxon>Enterobacterales</taxon>
        <taxon>Enterobacteriaceae</taxon>
        <taxon>Escherichia</taxon>
    </lineage>
</organism>
<reference evidence="3 4" key="1">
    <citation type="submission" date="2020-06" db="EMBL/GenBank/DDBJ databases">
        <title>REHAB project genomes.</title>
        <authorList>
            <person name="Shaw L.P."/>
        </authorList>
    </citation>
    <scope>NUCLEOTIDE SEQUENCE [LARGE SCALE GENOMIC DNA]</scope>
    <source>
        <strain evidence="3 4">RHBSTW-00814</strain>
    </source>
</reference>
<feature type="domain" description="Fimbrial adhesin MrpH C-terminal" evidence="2">
    <location>
        <begin position="212"/>
        <end position="321"/>
    </location>
</feature>
<name>A0A7H9KAB6_9ESCH</name>
<feature type="signal peptide" evidence="1">
    <location>
        <begin position="1"/>
        <end position="19"/>
    </location>
</feature>
<evidence type="ECO:0000313" key="4">
    <source>
        <dbReference type="Proteomes" id="UP000512115"/>
    </source>
</evidence>
<proteinExistence type="predicted"/>
<evidence type="ECO:0000313" key="3">
    <source>
        <dbReference type="EMBL" id="QLV01817.1"/>
    </source>
</evidence>
<feature type="chain" id="PRO_5028912292" description="Fimbrial adhesin MrpH C-terminal domain-containing protein" evidence="1">
    <location>
        <begin position="20"/>
        <end position="321"/>
    </location>
</feature>
<gene>
    <name evidence="3" type="ORF">HV284_12380</name>
</gene>